<protein>
    <submittedName>
        <fullName evidence="1">Uncharacterized protein</fullName>
    </submittedName>
</protein>
<dbReference type="Proteomes" id="UP001143856">
    <property type="component" value="Unassembled WGS sequence"/>
</dbReference>
<reference evidence="1" key="1">
    <citation type="submission" date="2022-10" db="EMBL/GenBank/DDBJ databases">
        <title>Genome Sequence of Xylaria curta.</title>
        <authorList>
            <person name="Buettner E."/>
        </authorList>
    </citation>
    <scope>NUCLEOTIDE SEQUENCE</scope>
    <source>
        <strain evidence="1">Babe10</strain>
    </source>
</reference>
<evidence type="ECO:0000313" key="1">
    <source>
        <dbReference type="EMBL" id="KAJ2999377.1"/>
    </source>
</evidence>
<keyword evidence="2" id="KW-1185">Reference proteome</keyword>
<dbReference type="EMBL" id="JAPDGR010000002">
    <property type="protein sequence ID" value="KAJ2999377.1"/>
    <property type="molecule type" value="Genomic_DNA"/>
</dbReference>
<sequence>MHRWNGQDSHSKAPILANAAFPACRLPGGVRSPSDLWDFLANNRSAQGPVPSDRFNIKAFYHPDGNRAGAMNADGGYFLQEDVRQFDNSFFGINNLEATYMDPQQRKLLEVVYECFESAGLSMDSVAGANIGVYVGNFTVDYLMMQARDVDYLHRYGSTGSGTAIMANRISHVFNLHGPSFVLDTACSSSIYCLHNAVNAIRSGECDGAIVAGANLITSPEQHIGTAKSGVLSPTSTCHTFDARQMGDGRAEAVSTVYLKRLSAALRDKDKVWAVIRGTAINANGKTPGITQPSSKFQEAVIRKAYRNAGLKFSDTDYIECHGTGTAVGDPMEVEGLQNCFSPRDRPLKIGSVKTNLGHSEAASGLTSLLKVALSFHNAQIPPSHGITKLNPKLKLQKANMSVPTDIEEWPRALRRASINSFGYGGANAHCILESVDSYLHQLPATLESIVSPEDQLVVLPVSAMSMKSLEARVQETKQAVQRGRHNLQSLAYTLSQHRPSLRTRGFIVAKDHSNHKSEVLQSEVIEVFNTDSIDLPFAFVFTGQGAQYAGTGQETKPLFLRKFHILWTPNTLYIFEQTSTYAIVVVARELIYNDKTFADTIRKLDDVLQDLPPETVPAWTLEQTILDSPEVSQINNPIRSQPICTAVQIGLVDMLRTWNVIPSATVGHSSGEIGAAYAANLLTAKEAILAAYFRGLAVGKITSRGAMVAAKLSPETARDFIENNNLRGQICVACVNSPESVTLSGTQEAAEIALSELKKSNTFARKLETGGRAYHSHLIREIGELYEGLLAPYLEPRASTAKKTIKMFSSVGPHKPNAMLRGDQAGTALYWRKNLERSVQFASALGDLINSGSYHLVEIGPHSALKGPIQQIQKALNLKHNLPYSSSLVRSEDADLTMKKLAGTLYCFGHTLDWGAINNLSPQSQIIECGIAPYPWDYSSGLLWNEPRPSIELRNRKHLRHELLGTLQPAGSSIDWMWRNILQLNEVPWLSEHMVESQVVFPAVAYIAMAMEAVSQARGLKDPYTGEYAKQNTTFELRNVSFGAALVVQDEKNPRTKDLELHTRLSWRKLSTTSTSADWCEFEISSWGEDLSVLHCSGKIRTTDPIDQNDTTVVSDTAGFETQGMERWYNKLTDEGIIFGPNFQALTSLSTDSTRVRRDATATTKLRRTVGKDTDTEYPIHPVVIDAVMQCGVMGGTGGNVDILKVHLPIFLSECRIQVASQAINEEAIISSACTRTSVSTVRVNSTLKDIKGTPVVDMKDLRLSMYTGKMAKKFNESLQLQRHPTLRVTWKPDILRVSTQVQSQIEAYISEFTKKQTSGLIEDETVGVVGTLIDLIGHNNPRMRILEIETECQCRKNSWHNLLDMKTALPRCLSWHRGGLTETGELEIQEESAKIFDGLVIFTRAASEKIWKQVPDKVLSLLDDYGVIITRKTEAAIAALRNANLEVMTIQGDILFARRPLQLKTLEKKHVIVITKGPSSATQDLAQSLINYLQQRAGASSTVCISLLEVEREFLATISPQDMDLLRKVTDVTRNLLWLTGADMLRNPNPDLTLSGGLSRALMLEQPSLRWSILDIGSIENLGHLEVTCENVVKALTIYEHLDDKEFIQVDGLLYTSRFRADFEVNELFRRRVGEQAPLKKTALSSSGQCRLAVERPGATDTLHFQQVCEPSTPVPPGFIDVAVKATNINAKDISTMNGQTETRAGTVSLEFAGIVMTVGPDVTDLKPGDRVIVMAPNYLNTLERVPAWAAHKMLPDEKFDVLCTIPMVWTTALYALRNRGNLRAGESVLIHSGAGSVGSAAITLALSMGATVYTTVNSQAKRDFVINELGVPSSNIFSSRDDTFVKGLKDATSGRGVDLVLNSLVGDLMHESWECLAAFGRFVEIGRRELAVAGRLEMHNFLRNTTFTSFDMMDLFYHEDRFYRDLWTSLTKEVLEMYRCGHVIKTGPISKFDVANIPQAFQNYSMKDRIGKVVLTLEKPDSQIQIAPSKYLTILDPQKVYLMVGCLGGLGRSLSRWMMARGARYFVFLGRSGCDKPDARDLVNRLEQNGAIVTVVRGDVSNSSDVKSAVQACVATNKSIGGVIQAAMGLHEALFSTMTNEAWHTGIQPKWRGTWNLHHALQGYEDALDFFFLTSSVSGSVATATESNYCSANGFLDAFARWRRSRGKKAVSVGFGMIAEVGYLHENSEIGALLLRKGLQALSEEEFLHVTDLALSGVGGEYETHTPDTSLEFSHLLTGLEPMGLRKLIAQGWDVTSGNMQDPRTSILSAALVADRDNDTGADTQAAITGAPEWLKVLPKSVAPSFASETGAASLLDAVVSITRRRFSSLILTPLDQIDNRKPLAQFGMDSMIGAEFRTWIWGTFKVDIPFLDLLSNQKALINIAENIEANIGES</sequence>
<comment type="caution">
    <text evidence="1">The sequence shown here is derived from an EMBL/GenBank/DDBJ whole genome shotgun (WGS) entry which is preliminary data.</text>
</comment>
<proteinExistence type="predicted"/>
<organism evidence="1 2">
    <name type="scientific">Xylaria curta</name>
    <dbReference type="NCBI Taxonomy" id="42375"/>
    <lineage>
        <taxon>Eukaryota</taxon>
        <taxon>Fungi</taxon>
        <taxon>Dikarya</taxon>
        <taxon>Ascomycota</taxon>
        <taxon>Pezizomycotina</taxon>
        <taxon>Sordariomycetes</taxon>
        <taxon>Xylariomycetidae</taxon>
        <taxon>Xylariales</taxon>
        <taxon>Xylariaceae</taxon>
        <taxon>Xylaria</taxon>
    </lineage>
</organism>
<evidence type="ECO:0000313" key="2">
    <source>
        <dbReference type="Proteomes" id="UP001143856"/>
    </source>
</evidence>
<gene>
    <name evidence="1" type="ORF">NUW58_g15</name>
</gene>
<accession>A0ACC1PSL4</accession>
<name>A0ACC1PSL4_9PEZI</name>